<dbReference type="NCBIfam" id="NF033474">
    <property type="entry name" value="DivGenRetAVD"/>
    <property type="match status" value="1"/>
</dbReference>
<dbReference type="Pfam" id="PF22296">
    <property type="entry name" value="bAvd"/>
    <property type="match status" value="1"/>
</dbReference>
<dbReference type="EMBL" id="MHSK01000037">
    <property type="protein sequence ID" value="OHA41316.1"/>
    <property type="molecule type" value="Genomic_DNA"/>
</dbReference>
<dbReference type="SUPFAM" id="SSF158446">
    <property type="entry name" value="IVS-encoded protein-like"/>
    <property type="match status" value="1"/>
</dbReference>
<reference evidence="2 3" key="1">
    <citation type="journal article" date="2016" name="Nat. Commun.">
        <title>Thousands of microbial genomes shed light on interconnected biogeochemical processes in an aquifer system.</title>
        <authorList>
            <person name="Anantharaman K."/>
            <person name="Brown C.T."/>
            <person name="Hug L.A."/>
            <person name="Sharon I."/>
            <person name="Castelle C.J."/>
            <person name="Probst A.J."/>
            <person name="Thomas B.C."/>
            <person name="Singh A."/>
            <person name="Wilkins M.J."/>
            <person name="Karaoz U."/>
            <person name="Brodie E.L."/>
            <person name="Williams K.H."/>
            <person name="Hubbard S.S."/>
            <person name="Banfield J.F."/>
        </authorList>
    </citation>
    <scope>NUCLEOTIDE SEQUENCE [LARGE SCALE GENOMIC DNA]</scope>
</reference>
<dbReference type="CDD" id="cd16376">
    <property type="entry name" value="Avd_like"/>
    <property type="match status" value="1"/>
</dbReference>
<name>A0A1G2NYY2_9BACT</name>
<feature type="domain" description="bAvd-like" evidence="1">
    <location>
        <begin position="9"/>
        <end position="112"/>
    </location>
</feature>
<dbReference type="InterPro" id="IPR036583">
    <property type="entry name" value="23S_rRNA_IVS_sf"/>
</dbReference>
<dbReference type="InterPro" id="IPR055360">
    <property type="entry name" value="bAvd"/>
</dbReference>
<sequence>MNEFDIPIFKKSYDLHKTFHEYHRLIPKQDRFTTYERAEGVLLDVMSGIFKASGQSKKEKVPTLEKVSVDLNLLRVLVRLMKDVKALDNKRYTVLQGEIDEIGRMLGGWIRSLKTD</sequence>
<dbReference type="AlphaFoldDB" id="A0A1G2NYY2"/>
<evidence type="ECO:0000313" key="2">
    <source>
        <dbReference type="EMBL" id="OHA41316.1"/>
    </source>
</evidence>
<dbReference type="Proteomes" id="UP000177269">
    <property type="component" value="Unassembled WGS sequence"/>
</dbReference>
<protein>
    <recommendedName>
        <fullName evidence="1">bAvd-like domain-containing protein</fullName>
    </recommendedName>
</protein>
<evidence type="ECO:0000313" key="3">
    <source>
        <dbReference type="Proteomes" id="UP000177269"/>
    </source>
</evidence>
<evidence type="ECO:0000259" key="1">
    <source>
        <dbReference type="Pfam" id="PF22296"/>
    </source>
</evidence>
<gene>
    <name evidence="2" type="ORF">A3G52_01565</name>
</gene>
<comment type="caution">
    <text evidence="2">The sequence shown here is derived from an EMBL/GenBank/DDBJ whole genome shotgun (WGS) entry which is preliminary data.</text>
</comment>
<accession>A0A1G2NYY2</accession>
<dbReference type="Gene3D" id="1.20.1440.60">
    <property type="entry name" value="23S rRNA-intervening sequence"/>
    <property type="match status" value="1"/>
</dbReference>
<proteinExistence type="predicted"/>
<organism evidence="2 3">
    <name type="scientific">Candidatus Taylorbacteria bacterium RIFCSPLOWO2_12_FULL_43_20</name>
    <dbReference type="NCBI Taxonomy" id="1802332"/>
    <lineage>
        <taxon>Bacteria</taxon>
        <taxon>Candidatus Tayloriibacteriota</taxon>
    </lineage>
</organism>